<feature type="compositionally biased region" description="Polar residues" evidence="2">
    <location>
        <begin position="401"/>
        <end position="425"/>
    </location>
</feature>
<name>A0A1Y1INC6_KLENI</name>
<feature type="compositionally biased region" description="Polar residues" evidence="2">
    <location>
        <begin position="1209"/>
        <end position="1226"/>
    </location>
</feature>
<evidence type="ECO:0000256" key="1">
    <source>
        <dbReference type="SAM" id="Coils"/>
    </source>
</evidence>
<keyword evidence="4" id="KW-1185">Reference proteome</keyword>
<feature type="region of interest" description="Disordered" evidence="2">
    <location>
        <begin position="1455"/>
        <end position="1522"/>
    </location>
</feature>
<feature type="region of interest" description="Disordered" evidence="2">
    <location>
        <begin position="1348"/>
        <end position="1369"/>
    </location>
</feature>
<proteinExistence type="predicted"/>
<feature type="region of interest" description="Disordered" evidence="2">
    <location>
        <begin position="337"/>
        <end position="434"/>
    </location>
</feature>
<feature type="compositionally biased region" description="Gly residues" evidence="2">
    <location>
        <begin position="1641"/>
        <end position="1654"/>
    </location>
</feature>
<feature type="region of interest" description="Disordered" evidence="2">
    <location>
        <begin position="1403"/>
        <end position="1434"/>
    </location>
</feature>
<dbReference type="OMA" id="RQPDSHL"/>
<feature type="compositionally biased region" description="Polar residues" evidence="2">
    <location>
        <begin position="1113"/>
        <end position="1144"/>
    </location>
</feature>
<feature type="coiled-coil region" evidence="1">
    <location>
        <begin position="170"/>
        <end position="197"/>
    </location>
</feature>
<organism evidence="3 4">
    <name type="scientific">Klebsormidium nitens</name>
    <name type="common">Green alga</name>
    <name type="synonym">Ulothrix nitens</name>
    <dbReference type="NCBI Taxonomy" id="105231"/>
    <lineage>
        <taxon>Eukaryota</taxon>
        <taxon>Viridiplantae</taxon>
        <taxon>Streptophyta</taxon>
        <taxon>Klebsormidiophyceae</taxon>
        <taxon>Klebsormidiales</taxon>
        <taxon>Klebsormidiaceae</taxon>
        <taxon>Klebsormidium</taxon>
    </lineage>
</organism>
<feature type="compositionally biased region" description="Basic and acidic residues" evidence="2">
    <location>
        <begin position="1713"/>
        <end position="1725"/>
    </location>
</feature>
<feature type="compositionally biased region" description="Polar residues" evidence="2">
    <location>
        <begin position="1588"/>
        <end position="1605"/>
    </location>
</feature>
<feature type="compositionally biased region" description="Polar residues" evidence="2">
    <location>
        <begin position="249"/>
        <end position="258"/>
    </location>
</feature>
<keyword evidence="1" id="KW-0175">Coiled coil</keyword>
<feature type="compositionally biased region" description="Polar residues" evidence="2">
    <location>
        <begin position="573"/>
        <end position="583"/>
    </location>
</feature>
<feature type="region of interest" description="Disordered" evidence="2">
    <location>
        <begin position="982"/>
        <end position="1012"/>
    </location>
</feature>
<feature type="region of interest" description="Disordered" evidence="2">
    <location>
        <begin position="640"/>
        <end position="687"/>
    </location>
</feature>
<protein>
    <submittedName>
        <fullName evidence="3">Uncharacterized protein</fullName>
    </submittedName>
</protein>
<feature type="compositionally biased region" description="Polar residues" evidence="2">
    <location>
        <begin position="982"/>
        <end position="997"/>
    </location>
</feature>
<feature type="region of interest" description="Disordered" evidence="2">
    <location>
        <begin position="1024"/>
        <end position="1261"/>
    </location>
</feature>
<evidence type="ECO:0000256" key="2">
    <source>
        <dbReference type="SAM" id="MobiDB-lite"/>
    </source>
</evidence>
<feature type="compositionally biased region" description="Polar residues" evidence="2">
    <location>
        <begin position="1487"/>
        <end position="1501"/>
    </location>
</feature>
<sequence>MEKETELRKVGSSESLLRIHEQATGLESSGAFKHHFQQGGFFSDHSQQRMLDPVLGTSHSMPVDMSRLQGFQQGRLQYEGGYAESLGGSESASVQGTELLRGGDQGPLLSQHNLQHQIQQRLEQEHLDRTAIQLEAQQRLLDQQQDFLDQQQRLLVAVQQQQQQQPSVPMQTALQMQQQAQQNIQQLQQSQAQQSQEQGQALMHQLHQQQVLSQQQPMAIPAPLSQLPLQSSVLQGQSALQDASRLRSYESTSEQVATSEEAAPSLVTQPGQVFGSGTIKQIVYDSLCAGNKNESPVTFVNSQGGQITILNNATKGSSTGVPGTVVTIDGKRHFFPSDPVPSATADLGDTSALSRLNRSPEVARAQNTREEEEGQSHHSRDGSQGGAAPPPDGDALPALSCSLSEVQGSQGSHLRNRPDTSQSQHQGDHDAGNSLAEATSRANVALNAAQLEGVLSQQGEAARGRMYATPVSQQRHRSPSPVPSGQLMPASALLAANQMQYGASLGEALAQGGHAPTFSDPNSEGTNSWQGYTADGKLFQAPQVAPLVAPSHFQGGFSDPGSIPSGPPLIRHPSQQNLPSRPSTPVAILSSDGTVTVTLNGYTSQAIPVITPDGQSAQLLSQGQAPQPTALAQMLQYQSQPPVNQHFQPQQQAQVSQQYTQQQPPNSQQSAQPQVNPQFAQQQQSGQSVQYTQVGGQSVQMSQNVQILQVSNPQEGVQLLGGGPQYVQLPQGGGYQVANVQQGYALVGQGLTAVTSGQQAGLGGQMGPGAQMGQPGGAQEVLYVQAQPGQLSPRRTLPQQVEQLHSSDSLTFTNQRGSPFQPQQATMLQPAQLAPAATNTPPVYQQLSAAPQLLHRSLSAGGQLYTQSQLSGGAQLLQTPPPQYQYQYDQEAQQFVIDQHQLAGMRPQAVHQQGPGNGMLPPGGSGHQLLQSGGHQLVQGSFYQDPAAGPAGQQTVHYAESNAQQPAFLPRPASTPALQHTMSLQAPPRQSQAQDSFTGGGAQSAPVPGYIQPEPTYQLLQTVPKHQEASQAPRPLHHSHSFGGQHQLHSAPPPVTQHRQEQFNLGPVSKGWQEGTAHQGGKDDKATGPQTIITTAYSQSESEEVQSRSGSSTQMLPQGSQETRQMSQGAAGMGQTQHLQTPGRSGSPAVPPPMMPHPEDPTRTQGLPGAPQPPRPPLAPTPPGVFAFVPPTPPFHGTPTTVLPALPRSLQQQGTPSMLRTVSSGVSAAGSLTEGGLSRVSSGHASSGAPQNPAAGQRTGGVARTGSGLRINYVHDEADALAAAAAVAINNGLELPDFGLRQFQTNDLESGEGLAERGGADWQGAGTELEKVEGDSEARRANLPEVRLGRTRSGGAQDEGASGEAAGIFSPHTASKNAAKLVETGHVTSTAAGDLGRTTVVLDTGASSKGGAPKLPRLKSLPKSETGPAQHQGNTDAVSAFLGAFSKSHVTVAPPLAGSSQVPPHAEADSLPPLEPHLSGYPPLQDAHTQLQPHSSHTANPFSKGGPVQGKSNLGPRAVSVQAPTGPLADEVLSSPSVAAAQALSFLNDEPDPDFQPQAVLPDREASPVAGEREQTEETAPVREPSLPTGSEVSGSVHPSPNTPLTPWEGASTPETGAPAGGDVSMSGERKRKWEGEQQAGQGGARAPGDGGDVSGRLAEGGADAAPATATGTGGSEARPVVHHSREISLVDGLFLEGVAEELSGQKVRKVASGREESAEARPVC</sequence>
<evidence type="ECO:0000313" key="3">
    <source>
        <dbReference type="EMBL" id="GAQ90117.1"/>
    </source>
</evidence>
<feature type="compositionally biased region" description="Pro residues" evidence="2">
    <location>
        <begin position="1170"/>
        <end position="1183"/>
    </location>
</feature>
<feature type="region of interest" description="Disordered" evidence="2">
    <location>
        <begin position="1702"/>
        <end position="1725"/>
    </location>
</feature>
<feature type="region of interest" description="Disordered" evidence="2">
    <location>
        <begin position="244"/>
        <end position="264"/>
    </location>
</feature>
<feature type="region of interest" description="Disordered" evidence="2">
    <location>
        <begin position="464"/>
        <end position="485"/>
    </location>
</feature>
<feature type="region of interest" description="Disordered" evidence="2">
    <location>
        <begin position="1548"/>
        <end position="1682"/>
    </location>
</feature>
<feature type="compositionally biased region" description="Low complexity" evidence="2">
    <location>
        <begin position="1660"/>
        <end position="1671"/>
    </location>
</feature>
<reference evidence="3 4" key="1">
    <citation type="journal article" date="2014" name="Nat. Commun.">
        <title>Klebsormidium flaccidum genome reveals primary factors for plant terrestrial adaptation.</title>
        <authorList>
            <person name="Hori K."/>
            <person name="Maruyama F."/>
            <person name="Fujisawa T."/>
            <person name="Togashi T."/>
            <person name="Yamamoto N."/>
            <person name="Seo M."/>
            <person name="Sato S."/>
            <person name="Yamada T."/>
            <person name="Mori H."/>
            <person name="Tajima N."/>
            <person name="Moriyama T."/>
            <person name="Ikeuchi M."/>
            <person name="Watanabe M."/>
            <person name="Wada H."/>
            <person name="Kobayashi K."/>
            <person name="Saito M."/>
            <person name="Masuda T."/>
            <person name="Sasaki-Sekimoto Y."/>
            <person name="Mashiguchi K."/>
            <person name="Awai K."/>
            <person name="Shimojima M."/>
            <person name="Masuda S."/>
            <person name="Iwai M."/>
            <person name="Nobusawa T."/>
            <person name="Narise T."/>
            <person name="Kondo S."/>
            <person name="Saito H."/>
            <person name="Sato R."/>
            <person name="Murakawa M."/>
            <person name="Ihara Y."/>
            <person name="Oshima-Yamada Y."/>
            <person name="Ohtaka K."/>
            <person name="Satoh M."/>
            <person name="Sonobe K."/>
            <person name="Ishii M."/>
            <person name="Ohtani R."/>
            <person name="Kanamori-Sato M."/>
            <person name="Honoki R."/>
            <person name="Miyazaki D."/>
            <person name="Mochizuki H."/>
            <person name="Umetsu J."/>
            <person name="Higashi K."/>
            <person name="Shibata D."/>
            <person name="Kamiya Y."/>
            <person name="Sato N."/>
            <person name="Nakamura Y."/>
            <person name="Tabata S."/>
            <person name="Ida S."/>
            <person name="Kurokawa K."/>
            <person name="Ohta H."/>
        </authorList>
    </citation>
    <scope>NUCLEOTIDE SEQUENCE [LARGE SCALE GENOMIC DNA]</scope>
    <source>
        <strain evidence="3 4">NIES-2285</strain>
    </source>
</reference>
<dbReference type="Proteomes" id="UP000054558">
    <property type="component" value="Unassembled WGS sequence"/>
</dbReference>
<feature type="compositionally biased region" description="Basic and acidic residues" evidence="2">
    <location>
        <begin position="1562"/>
        <end position="1576"/>
    </location>
</feature>
<feature type="region of interest" description="Disordered" evidence="2">
    <location>
        <begin position="553"/>
        <end position="584"/>
    </location>
</feature>
<accession>A0A1Y1INC6</accession>
<gene>
    <name evidence="3" type="ORF">KFL_006020060</name>
</gene>
<feature type="region of interest" description="Disordered" evidence="2">
    <location>
        <begin position="804"/>
        <end position="826"/>
    </location>
</feature>
<evidence type="ECO:0000313" key="4">
    <source>
        <dbReference type="Proteomes" id="UP000054558"/>
    </source>
</evidence>
<dbReference type="EMBL" id="DF237551">
    <property type="protein sequence ID" value="GAQ90117.1"/>
    <property type="molecule type" value="Genomic_DNA"/>
</dbReference>
<feature type="compositionally biased region" description="Polar residues" evidence="2">
    <location>
        <begin position="1239"/>
        <end position="1250"/>
    </location>
</feature>
<feature type="compositionally biased region" description="Polar residues" evidence="2">
    <location>
        <begin position="1088"/>
        <end position="1097"/>
    </location>
</feature>